<feature type="transmembrane region" description="Helical" evidence="3">
    <location>
        <begin position="372"/>
        <end position="396"/>
    </location>
</feature>
<evidence type="ECO:0000313" key="5">
    <source>
        <dbReference type="Proteomes" id="UP001519460"/>
    </source>
</evidence>
<feature type="transmembrane region" description="Helical" evidence="3">
    <location>
        <begin position="319"/>
        <end position="339"/>
    </location>
</feature>
<dbReference type="Pfam" id="PF13347">
    <property type="entry name" value="MFS_2"/>
    <property type="match status" value="2"/>
</dbReference>
<organism evidence="4 5">
    <name type="scientific">Batillaria attramentaria</name>
    <dbReference type="NCBI Taxonomy" id="370345"/>
    <lineage>
        <taxon>Eukaryota</taxon>
        <taxon>Metazoa</taxon>
        <taxon>Spiralia</taxon>
        <taxon>Lophotrochozoa</taxon>
        <taxon>Mollusca</taxon>
        <taxon>Gastropoda</taxon>
        <taxon>Caenogastropoda</taxon>
        <taxon>Sorbeoconcha</taxon>
        <taxon>Cerithioidea</taxon>
        <taxon>Batillariidae</taxon>
        <taxon>Batillaria</taxon>
    </lineage>
</organism>
<evidence type="ECO:0000256" key="1">
    <source>
        <dbReference type="ARBA" id="ARBA00008335"/>
    </source>
</evidence>
<evidence type="ECO:0000256" key="2">
    <source>
        <dbReference type="SAM" id="MobiDB-lite"/>
    </source>
</evidence>
<accession>A0ABD0LC25</accession>
<feature type="transmembrane region" description="Helical" evidence="3">
    <location>
        <begin position="346"/>
        <end position="366"/>
    </location>
</feature>
<protein>
    <recommendedName>
        <fullName evidence="6">Major facilitator superfamily domain-containing protein 12-like</fullName>
    </recommendedName>
</protein>
<comment type="caution">
    <text evidence="4">The sequence shown here is derived from an EMBL/GenBank/DDBJ whole genome shotgun (WGS) entry which is preliminary data.</text>
</comment>
<evidence type="ECO:0000256" key="3">
    <source>
        <dbReference type="SAM" id="Phobius"/>
    </source>
</evidence>
<dbReference type="SUPFAM" id="SSF103473">
    <property type="entry name" value="MFS general substrate transporter"/>
    <property type="match status" value="1"/>
</dbReference>
<evidence type="ECO:0000313" key="4">
    <source>
        <dbReference type="EMBL" id="KAK7496828.1"/>
    </source>
</evidence>
<keyword evidence="3" id="KW-0472">Membrane</keyword>
<dbReference type="PANTHER" id="PTHR11328:SF28">
    <property type="entry name" value="MAJOR FACILITATOR SUPERFAMILY DOMAIN-CONTAINING PROTEIN 12"/>
    <property type="match status" value="1"/>
</dbReference>
<feature type="transmembrane region" description="Helical" evidence="3">
    <location>
        <begin position="111"/>
        <end position="132"/>
    </location>
</feature>
<feature type="transmembrane region" description="Helical" evidence="3">
    <location>
        <begin position="286"/>
        <end position="307"/>
    </location>
</feature>
<feature type="transmembrane region" description="Helical" evidence="3">
    <location>
        <begin position="21"/>
        <end position="38"/>
    </location>
</feature>
<feature type="transmembrane region" description="Helical" evidence="3">
    <location>
        <begin position="44"/>
        <end position="64"/>
    </location>
</feature>
<dbReference type="AlphaFoldDB" id="A0ABD0LC25"/>
<feature type="transmembrane region" description="Helical" evidence="3">
    <location>
        <begin position="85"/>
        <end position="105"/>
    </location>
</feature>
<dbReference type="Gene3D" id="1.20.1250.20">
    <property type="entry name" value="MFS general substrate transporter like domains"/>
    <property type="match status" value="1"/>
</dbReference>
<dbReference type="PANTHER" id="PTHR11328">
    <property type="entry name" value="MAJOR FACILITATOR SUPERFAMILY DOMAIN-CONTAINING PROTEIN"/>
    <property type="match status" value="1"/>
</dbReference>
<dbReference type="Proteomes" id="UP001519460">
    <property type="component" value="Unassembled WGS sequence"/>
</dbReference>
<name>A0ABD0LC25_9CAEN</name>
<feature type="transmembrane region" description="Helical" evidence="3">
    <location>
        <begin position="153"/>
        <end position="176"/>
    </location>
</feature>
<gene>
    <name evidence="4" type="ORF">BaRGS_00011808</name>
</gene>
<dbReference type="InterPro" id="IPR039672">
    <property type="entry name" value="MFS_2"/>
</dbReference>
<dbReference type="InterPro" id="IPR036259">
    <property type="entry name" value="MFS_trans_sf"/>
</dbReference>
<proteinExistence type="inferred from homology"/>
<feature type="transmembrane region" description="Helical" evidence="3">
    <location>
        <begin position="196"/>
        <end position="218"/>
    </location>
</feature>
<evidence type="ECO:0008006" key="6">
    <source>
        <dbReference type="Google" id="ProtNLM"/>
    </source>
</evidence>
<sequence length="516" mass="56626">MAEKLLLYQRLAFSMGHIQNDLLASMWFSYLLVYLHQVRHFDSVYTGTLLLVGQVVDGITTALVGFQSDATNGCFGYTKRKSWHLFGTLCTTLTFPFIFSPVLGATSTTPAYAIFIYYSAFVTIFQIGWACIQNSQLSLIPELTSDASEIAGLNGWMYAGTGFSNLLMYSLAWAILCSGGKNVDSNNLTVEDSDHFQNLGIALTLIGLFFSVVFHVSVRESRHDGHSQGCASNSNDDNADEDDKDDTVWLKKTKKKIIDSADKETTESGRKNVCEWFTDCRFYQVALVYMCTRLFVNISQVYLPMYLTETVHLDKATIANVPLACYASSFVMAIVLKVVDRRLGRMLTYVLGVALAVVGTVFLYLIPAKVAWMVYITVVFIGIGGALMQTTALSIVADLIGDSVTSGAFVYGSISFVDKVANGAAVEIIEILHPCKNCCPACEPYFRVVQSVVPGVAALVGLTILLSLNFNFFTTWRGAEVSVSKATMDQVPFSYGSAVKNQTSLPVCNLEDISKD</sequence>
<keyword evidence="3" id="KW-0812">Transmembrane</keyword>
<feature type="region of interest" description="Disordered" evidence="2">
    <location>
        <begin position="223"/>
        <end position="244"/>
    </location>
</feature>
<keyword evidence="5" id="KW-1185">Reference proteome</keyword>
<reference evidence="4 5" key="1">
    <citation type="journal article" date="2023" name="Sci. Data">
        <title>Genome assembly of the Korean intertidal mud-creeper Batillaria attramentaria.</title>
        <authorList>
            <person name="Patra A.K."/>
            <person name="Ho P.T."/>
            <person name="Jun S."/>
            <person name="Lee S.J."/>
            <person name="Kim Y."/>
            <person name="Won Y.J."/>
        </authorList>
    </citation>
    <scope>NUCLEOTIDE SEQUENCE [LARGE SCALE GENOMIC DNA]</scope>
    <source>
        <strain evidence="4">Wonlab-2016</strain>
    </source>
</reference>
<dbReference type="CDD" id="cd17491">
    <property type="entry name" value="MFS_MFSD12"/>
    <property type="match status" value="1"/>
</dbReference>
<comment type="similarity">
    <text evidence="1">Belongs to the major facilitator superfamily.</text>
</comment>
<keyword evidence="3" id="KW-1133">Transmembrane helix</keyword>
<dbReference type="EMBL" id="JACVVK020000063">
    <property type="protein sequence ID" value="KAK7496828.1"/>
    <property type="molecule type" value="Genomic_DNA"/>
</dbReference>